<comment type="pathway">
    <text evidence="2">Cofactor biosynthesis; ubiquinone biosynthesis.</text>
</comment>
<evidence type="ECO:0000256" key="4">
    <source>
        <dbReference type="ARBA" id="ARBA00022630"/>
    </source>
</evidence>
<accession>A0A1T0CJK3</accession>
<dbReference type="AlphaFoldDB" id="A0A1T0CJK3"/>
<evidence type="ECO:0000256" key="7">
    <source>
        <dbReference type="ARBA" id="ARBA00023033"/>
    </source>
</evidence>
<evidence type="ECO:0000259" key="8">
    <source>
        <dbReference type="Pfam" id="PF01494"/>
    </source>
</evidence>
<dbReference type="STRING" id="90241.B0682_02120"/>
<keyword evidence="4" id="KW-0285">Flavoprotein</keyword>
<dbReference type="GO" id="GO:0004497">
    <property type="term" value="F:monooxygenase activity"/>
    <property type="evidence" value="ECO:0007669"/>
    <property type="project" value="UniProtKB-KW"/>
</dbReference>
<dbReference type="Gene3D" id="3.50.50.60">
    <property type="entry name" value="FAD/NAD(P)-binding domain"/>
    <property type="match status" value="2"/>
</dbReference>
<sequence length="406" mass="44774">MALFPNTPNQSGSTNITDVIIVGAGPAGLSFASSIADTGLNIVIVEKNNQEIISNPAYDGREIALTHVSKRIMQDIGMWQRIDPQDIHTLKDASVLDGHSPYQLYFATANVPFGQSVANLGYLISNHLIRKAAYQVAISHPNIDIRYGHGVNKVFNHEHGVRVILDNDDSLEGKLLVVADSRFSTTRRHLGITADSYDFGRSMIVCRMSHTYSNHQRAVECFYYGITLALLPLSDTITNCVITVKNQDADALMGLSDAQFAKKVQGYANNELGEMTLISSRHIYPLVGVHANRFISTRTAVIGDAAVGMHPVTAHGFNLGLHGVHTLSKQVKKAVRLKQDIGNHESLRRYERQHMLLTRPMYHGTNAMVKLFTTDNKPAKLARTMVLRVSNNLTPLKALITKQLTG</sequence>
<comment type="cofactor">
    <cofactor evidence="1">
        <name>FAD</name>
        <dbReference type="ChEBI" id="CHEBI:57692"/>
    </cofactor>
</comment>
<dbReference type="GO" id="GO:0006744">
    <property type="term" value="P:ubiquinone biosynthetic process"/>
    <property type="evidence" value="ECO:0007669"/>
    <property type="project" value="UniProtKB-UniPathway"/>
</dbReference>
<dbReference type="Pfam" id="PF01494">
    <property type="entry name" value="FAD_binding_3"/>
    <property type="match status" value="1"/>
</dbReference>
<keyword evidence="6" id="KW-0560">Oxidoreductase</keyword>
<dbReference type="GO" id="GO:0071949">
    <property type="term" value="F:FAD binding"/>
    <property type="evidence" value="ECO:0007669"/>
    <property type="project" value="InterPro"/>
</dbReference>
<dbReference type="InterPro" id="IPR010971">
    <property type="entry name" value="UbiH/COQ6"/>
</dbReference>
<evidence type="ECO:0000256" key="2">
    <source>
        <dbReference type="ARBA" id="ARBA00004749"/>
    </source>
</evidence>
<dbReference type="SUPFAM" id="SSF51905">
    <property type="entry name" value="FAD/NAD(P)-binding domain"/>
    <property type="match status" value="1"/>
</dbReference>
<evidence type="ECO:0000313" key="9">
    <source>
        <dbReference type="EMBL" id="OOS22439.1"/>
    </source>
</evidence>
<organism evidence="9 10">
    <name type="scientific">Lwoffella lincolnii</name>
    <dbReference type="NCBI Taxonomy" id="90241"/>
    <lineage>
        <taxon>Bacteria</taxon>
        <taxon>Pseudomonadati</taxon>
        <taxon>Pseudomonadota</taxon>
        <taxon>Gammaproteobacteria</taxon>
        <taxon>Moraxellales</taxon>
        <taxon>Moraxellaceae</taxon>
        <taxon>Lwoffella</taxon>
    </lineage>
</organism>
<evidence type="ECO:0000313" key="10">
    <source>
        <dbReference type="Proteomes" id="UP000191094"/>
    </source>
</evidence>
<proteinExistence type="inferred from homology"/>
<feature type="domain" description="FAD-binding" evidence="8">
    <location>
        <begin position="17"/>
        <end position="336"/>
    </location>
</feature>
<keyword evidence="5" id="KW-0274">FAD</keyword>
<dbReference type="UniPathway" id="UPA00232"/>
<gene>
    <name evidence="9" type="ORF">B0682_02120</name>
</gene>
<dbReference type="PANTHER" id="PTHR43876">
    <property type="entry name" value="UBIQUINONE BIOSYNTHESIS MONOOXYGENASE COQ6, MITOCHONDRIAL"/>
    <property type="match status" value="1"/>
</dbReference>
<dbReference type="GO" id="GO:0016705">
    <property type="term" value="F:oxidoreductase activity, acting on paired donors, with incorporation or reduction of molecular oxygen"/>
    <property type="evidence" value="ECO:0007669"/>
    <property type="project" value="InterPro"/>
</dbReference>
<dbReference type="InterPro" id="IPR051205">
    <property type="entry name" value="UbiH/COQ6_monooxygenase"/>
</dbReference>
<dbReference type="PANTHER" id="PTHR43876:SF25">
    <property type="entry name" value="MONOOXYGENASE NMA2164"/>
    <property type="match status" value="1"/>
</dbReference>
<dbReference type="Proteomes" id="UP000191094">
    <property type="component" value="Unassembled WGS sequence"/>
</dbReference>
<dbReference type="EMBL" id="MUYT01000003">
    <property type="protein sequence ID" value="OOS22439.1"/>
    <property type="molecule type" value="Genomic_DNA"/>
</dbReference>
<reference evidence="9 10" key="1">
    <citation type="submission" date="2017-02" db="EMBL/GenBank/DDBJ databases">
        <title>Draft genome sequence of Moraxella lincolnii CCUG 9405T type strain.</title>
        <authorList>
            <person name="Salva-Serra F."/>
            <person name="Engstrom-Jakobsson H."/>
            <person name="Thorell K."/>
            <person name="Jaen-Luchoro D."/>
            <person name="Gonzales-Siles L."/>
            <person name="Karlsson R."/>
            <person name="Yazdan S."/>
            <person name="Boulund F."/>
            <person name="Johnning A."/>
            <person name="Engstrand L."/>
            <person name="Kristiansson E."/>
            <person name="Moore E."/>
        </authorList>
    </citation>
    <scope>NUCLEOTIDE SEQUENCE [LARGE SCALE GENOMIC DNA]</scope>
    <source>
        <strain evidence="9 10">CCUG 9405</strain>
    </source>
</reference>
<dbReference type="PRINTS" id="PR00420">
    <property type="entry name" value="RNGMNOXGNASE"/>
</dbReference>
<comment type="caution">
    <text evidence="9">The sequence shown here is derived from an EMBL/GenBank/DDBJ whole genome shotgun (WGS) entry which is preliminary data.</text>
</comment>
<keyword evidence="9" id="KW-0830">Ubiquinone</keyword>
<name>A0A1T0CJK3_9GAMM</name>
<dbReference type="InterPro" id="IPR002938">
    <property type="entry name" value="FAD-bd"/>
</dbReference>
<comment type="similarity">
    <text evidence="3">Belongs to the UbiH/COQ6 family.</text>
</comment>
<evidence type="ECO:0000256" key="3">
    <source>
        <dbReference type="ARBA" id="ARBA00005349"/>
    </source>
</evidence>
<protein>
    <submittedName>
        <fullName evidence="9">Ubiquinone biosynthesis protein UbiH</fullName>
    </submittedName>
</protein>
<dbReference type="NCBIfam" id="NF006593">
    <property type="entry name" value="PRK09126.1"/>
    <property type="match status" value="1"/>
</dbReference>
<keyword evidence="7" id="KW-0503">Monooxygenase</keyword>
<evidence type="ECO:0000256" key="1">
    <source>
        <dbReference type="ARBA" id="ARBA00001974"/>
    </source>
</evidence>
<dbReference type="RefSeq" id="WP_078306473.1">
    <property type="nucleotide sequence ID" value="NZ_MUYT01000003.1"/>
</dbReference>
<evidence type="ECO:0000256" key="5">
    <source>
        <dbReference type="ARBA" id="ARBA00022827"/>
    </source>
</evidence>
<dbReference type="NCBIfam" id="TIGR01988">
    <property type="entry name" value="Ubi-OHases"/>
    <property type="match status" value="1"/>
</dbReference>
<dbReference type="OrthoDB" id="9769565at2"/>
<evidence type="ECO:0000256" key="6">
    <source>
        <dbReference type="ARBA" id="ARBA00023002"/>
    </source>
</evidence>
<dbReference type="InterPro" id="IPR036188">
    <property type="entry name" value="FAD/NAD-bd_sf"/>
</dbReference>
<keyword evidence="10" id="KW-1185">Reference proteome</keyword>